<feature type="domain" description="4'-phosphopantetheinyl transferase" evidence="3">
    <location>
        <begin position="50"/>
        <end position="138"/>
    </location>
</feature>
<dbReference type="Gene3D" id="3.90.470.20">
    <property type="entry name" value="4'-phosphopantetheinyl transferase domain"/>
    <property type="match status" value="1"/>
</dbReference>
<evidence type="ECO:0000313" key="4">
    <source>
        <dbReference type="EMBL" id="MFC4891954.1"/>
    </source>
</evidence>
<comment type="similarity">
    <text evidence="1">Belongs to the P-Pant transferase superfamily. Gsp/Sfp/HetI/AcpT family.</text>
</comment>
<dbReference type="RefSeq" id="WP_377654410.1">
    <property type="nucleotide sequence ID" value="NZ_JBHSJH010000001.1"/>
</dbReference>
<dbReference type="PANTHER" id="PTHR12215">
    <property type="entry name" value="PHOSPHOPANTETHEINE TRANSFERASE"/>
    <property type="match status" value="1"/>
</dbReference>
<evidence type="ECO:0000256" key="1">
    <source>
        <dbReference type="ARBA" id="ARBA00010990"/>
    </source>
</evidence>
<dbReference type="Proteomes" id="UP001595926">
    <property type="component" value="Unassembled WGS sequence"/>
</dbReference>
<dbReference type="Pfam" id="PF01648">
    <property type="entry name" value="ACPS"/>
    <property type="match status" value="1"/>
</dbReference>
<dbReference type="SUPFAM" id="SSF56214">
    <property type="entry name" value="4'-phosphopantetheinyl transferase"/>
    <property type="match status" value="1"/>
</dbReference>
<proteinExistence type="inferred from homology"/>
<gene>
    <name evidence="4" type="ORF">ACFPDQ_02695</name>
</gene>
<dbReference type="InterPro" id="IPR008278">
    <property type="entry name" value="4-PPantetheinyl_Trfase_dom"/>
</dbReference>
<evidence type="ECO:0000313" key="5">
    <source>
        <dbReference type="Proteomes" id="UP001595926"/>
    </source>
</evidence>
<dbReference type="PANTHER" id="PTHR12215:SF10">
    <property type="entry name" value="L-AMINOADIPATE-SEMIALDEHYDE DEHYDROGENASE-PHOSPHOPANTETHEINYL TRANSFERASE"/>
    <property type="match status" value="1"/>
</dbReference>
<evidence type="ECO:0000256" key="2">
    <source>
        <dbReference type="ARBA" id="ARBA00022679"/>
    </source>
</evidence>
<keyword evidence="2 4" id="KW-0808">Transferase</keyword>
<reference evidence="5" key="1">
    <citation type="journal article" date="2019" name="Int. J. Syst. Evol. Microbiol.">
        <title>The Global Catalogue of Microorganisms (GCM) 10K type strain sequencing project: providing services to taxonomists for standard genome sequencing and annotation.</title>
        <authorList>
            <consortium name="The Broad Institute Genomics Platform"/>
            <consortium name="The Broad Institute Genome Sequencing Center for Infectious Disease"/>
            <person name="Wu L."/>
            <person name="Ma J."/>
        </authorList>
    </citation>
    <scope>NUCLEOTIDE SEQUENCE [LARGE SCALE GENOMIC DNA]</scope>
    <source>
        <strain evidence="5">CGMCC 1.13718</strain>
    </source>
</reference>
<name>A0ABV9TAM9_9GAMM</name>
<keyword evidence="5" id="KW-1185">Reference proteome</keyword>
<protein>
    <submittedName>
        <fullName evidence="4">4'-phosphopantetheinyl transferase family protein</fullName>
    </submittedName>
</protein>
<dbReference type="EMBL" id="JBHSJH010000001">
    <property type="protein sequence ID" value="MFC4891954.1"/>
    <property type="molecule type" value="Genomic_DNA"/>
</dbReference>
<sequence>MKKNGYEKRFLNFDYNDFKRPFLLDNKFKFSFSYSDKYILVAISNSVKELGADIENTQNNIDINLLYREVMSIEEIKYFESLIGNVNKQKFFYDVWTIKESYVKALGEGLFIDVKSLDIFDLQKKECIKKYDLDTDYKIAITIIHA</sequence>
<evidence type="ECO:0000259" key="3">
    <source>
        <dbReference type="Pfam" id="PF01648"/>
    </source>
</evidence>
<accession>A0ABV9TAM9</accession>
<organism evidence="4 5">
    <name type="scientific">Pseudofrancisella aestuarii</name>
    <dbReference type="NCBI Taxonomy" id="2670347"/>
    <lineage>
        <taxon>Bacteria</taxon>
        <taxon>Pseudomonadati</taxon>
        <taxon>Pseudomonadota</taxon>
        <taxon>Gammaproteobacteria</taxon>
        <taxon>Thiotrichales</taxon>
        <taxon>Francisellaceae</taxon>
        <taxon>Pseudofrancisella</taxon>
    </lineage>
</organism>
<comment type="caution">
    <text evidence="4">The sequence shown here is derived from an EMBL/GenBank/DDBJ whole genome shotgun (WGS) entry which is preliminary data.</text>
</comment>
<dbReference type="InterPro" id="IPR050559">
    <property type="entry name" value="P-Pant_transferase_sf"/>
</dbReference>
<dbReference type="InterPro" id="IPR037143">
    <property type="entry name" value="4-PPantetheinyl_Trfase_dom_sf"/>
</dbReference>
<dbReference type="GO" id="GO:0016740">
    <property type="term" value="F:transferase activity"/>
    <property type="evidence" value="ECO:0007669"/>
    <property type="project" value="UniProtKB-KW"/>
</dbReference>